<keyword evidence="5" id="KW-1185">Reference proteome</keyword>
<dbReference type="Pfam" id="PF10022">
    <property type="entry name" value="DUF2264"/>
    <property type="match status" value="1"/>
</dbReference>
<reference evidence="4 5" key="1">
    <citation type="submission" date="2018-10" db="EMBL/GenBank/DDBJ databases">
        <title>Sinomicrobium pectinilyticum sp. nov., a pectinase-producing bacterium isolated from alkaline and saline soil, and emended description of the genus Sinomicrobium.</title>
        <authorList>
            <person name="Cheng B."/>
            <person name="Li C."/>
            <person name="Lai Q."/>
            <person name="Du M."/>
            <person name="Shao Z."/>
            <person name="Xu P."/>
            <person name="Yang C."/>
        </authorList>
    </citation>
    <scope>NUCLEOTIDE SEQUENCE [LARGE SCALE GENOMIC DNA]</scope>
    <source>
        <strain evidence="4 5">5DNS001</strain>
    </source>
</reference>
<evidence type="ECO:0000313" key="4">
    <source>
        <dbReference type="EMBL" id="RNL95224.1"/>
    </source>
</evidence>
<feature type="chain" id="PRO_5018055018" evidence="2">
    <location>
        <begin position="24"/>
        <end position="664"/>
    </location>
</feature>
<dbReference type="PANTHER" id="PTHR35339">
    <property type="entry name" value="LINALOOL DEHYDRATASE_ISOMERASE DOMAIN-CONTAINING PROTEIN"/>
    <property type="match status" value="1"/>
</dbReference>
<evidence type="ECO:0000259" key="3">
    <source>
        <dbReference type="PROSITE" id="PS51762"/>
    </source>
</evidence>
<dbReference type="PANTHER" id="PTHR35339:SF3">
    <property type="entry name" value="DUF2264 DOMAIN-CONTAINING PROTEIN"/>
    <property type="match status" value="1"/>
</dbReference>
<dbReference type="InterPro" id="IPR000757">
    <property type="entry name" value="Beta-glucanase-like"/>
</dbReference>
<dbReference type="GO" id="GO:0005975">
    <property type="term" value="P:carbohydrate metabolic process"/>
    <property type="evidence" value="ECO:0007669"/>
    <property type="project" value="InterPro"/>
</dbReference>
<comment type="similarity">
    <text evidence="1">Belongs to the glycosyl hydrolase 16 family.</text>
</comment>
<comment type="caution">
    <text evidence="4">The sequence shown here is derived from an EMBL/GenBank/DDBJ whole genome shotgun (WGS) entry which is preliminary data.</text>
</comment>
<name>A0A3N0F526_SINP1</name>
<organism evidence="4 5">
    <name type="scientific">Sinomicrobium pectinilyticum</name>
    <dbReference type="NCBI Taxonomy" id="1084421"/>
    <lineage>
        <taxon>Bacteria</taxon>
        <taxon>Pseudomonadati</taxon>
        <taxon>Bacteroidota</taxon>
        <taxon>Flavobacteriia</taxon>
        <taxon>Flavobacteriales</taxon>
        <taxon>Flavobacteriaceae</taxon>
        <taxon>Sinomicrobium</taxon>
    </lineage>
</organism>
<gene>
    <name evidence="4" type="ORF">ED312_01100</name>
</gene>
<keyword evidence="2" id="KW-0732">Signal</keyword>
<dbReference type="Gene3D" id="2.60.120.200">
    <property type="match status" value="1"/>
</dbReference>
<sequence length="664" mass="75409">MRKHFVALLLLFFISVPSGFAQGQDEGIPDGKKSREYFIASLVKIASPVLEAISRDELKKTMPVETTANPWGDRKQVTYLEAFGRTLSGMAPWLELGPDNTAEGKLREKYIRLALKGIQHATDPDAADFMNFTEGGQPLVDAAFFAQGLLRAPTQLWERLDKETQANVLTALKATRDISPAYSNWLLFTAMVEAALLKFEGKADLVRIEYALNKHKEWYLGDGVYGDGPDFHWDYYNSYVIQPMLLDIGAVLREKRDTSGDDKYNRFLHDYRLLTERAQRYAAIQERLISPEGTYPPIGRSLPYRYGAFQALSQMALLEKLPEGIAPAQVRSALHAVIQRHQQAPDMFDENGWLTLGFYGRDPEIAEGYLSTGSLYLCTEVFLVLGLPADAPFWTDAPASWTQKKIWSGRKISRDHAYYPQKDKEPDWETVIDGTSFSDYNNLEMHWNYLYPWGSDHNGSARMYAGPENREQLMLNDNVLQIKATPVEKDEGKSSSPPYQKIRYHSAAIHAKHHITVSKEYPVYKVSGEFRAPTARGTWPAFWLTAVDGWPPESDILEFKGDPYNWQNTFITPEEVSTIKKNIPSAMETWHTYTAILKRVNDENITIEYFIDGKRTGTHRADFTGKPLWLIINLQMEGSSGSPGPGTETYYYAKNVTVQRSRSL</sequence>
<dbReference type="InterPro" id="IPR049349">
    <property type="entry name" value="DUF2264_N"/>
</dbReference>
<feature type="domain" description="GH16" evidence="3">
    <location>
        <begin position="412"/>
        <end position="661"/>
    </location>
</feature>
<dbReference type="InterPro" id="IPR016624">
    <property type="entry name" value="UCP014753"/>
</dbReference>
<dbReference type="RefSeq" id="WP_123214136.1">
    <property type="nucleotide sequence ID" value="NZ_RJTM01000002.1"/>
</dbReference>
<evidence type="ECO:0000313" key="5">
    <source>
        <dbReference type="Proteomes" id="UP000267469"/>
    </source>
</evidence>
<feature type="signal peptide" evidence="2">
    <location>
        <begin position="1"/>
        <end position="23"/>
    </location>
</feature>
<dbReference type="InterPro" id="IPR013320">
    <property type="entry name" value="ConA-like_dom_sf"/>
</dbReference>
<evidence type="ECO:0000256" key="1">
    <source>
        <dbReference type="ARBA" id="ARBA00006865"/>
    </source>
</evidence>
<protein>
    <submittedName>
        <fullName evidence="4">DUF2264 domain-containing protein</fullName>
    </submittedName>
</protein>
<dbReference type="OrthoDB" id="9813465at2"/>
<dbReference type="PROSITE" id="PS51762">
    <property type="entry name" value="GH16_2"/>
    <property type="match status" value="1"/>
</dbReference>
<dbReference type="SUPFAM" id="SSF49899">
    <property type="entry name" value="Concanavalin A-like lectins/glucanases"/>
    <property type="match status" value="1"/>
</dbReference>
<dbReference type="AlphaFoldDB" id="A0A3N0F526"/>
<proteinExistence type="inferred from homology"/>
<evidence type="ECO:0000256" key="2">
    <source>
        <dbReference type="SAM" id="SignalP"/>
    </source>
</evidence>
<dbReference type="EMBL" id="RJTM01000002">
    <property type="protein sequence ID" value="RNL95224.1"/>
    <property type="molecule type" value="Genomic_DNA"/>
</dbReference>
<dbReference type="Proteomes" id="UP000267469">
    <property type="component" value="Unassembled WGS sequence"/>
</dbReference>
<dbReference type="GO" id="GO:0004553">
    <property type="term" value="F:hydrolase activity, hydrolyzing O-glycosyl compounds"/>
    <property type="evidence" value="ECO:0007669"/>
    <property type="project" value="InterPro"/>
</dbReference>
<accession>A0A3N0F526</accession>